<name>A0ABP8I8J9_9BURK</name>
<comment type="caution">
    <text evidence="2">The sequence shown here is derived from an EMBL/GenBank/DDBJ whole genome shotgun (WGS) entry which is preliminary data.</text>
</comment>
<feature type="region of interest" description="Disordered" evidence="1">
    <location>
        <begin position="75"/>
        <end position="100"/>
    </location>
</feature>
<sequence>MCGRLAQLTRHGLRGAKHRRAQTGREGGRDGEAGQGQAGHEGGIVGRDAALLGMCIHIPTPRCAIGRGESDPIAGFTGWTESDTGFTGATGPVEPAIALR</sequence>
<feature type="compositionally biased region" description="Basic residues" evidence="1">
    <location>
        <begin position="11"/>
        <end position="22"/>
    </location>
</feature>
<keyword evidence="3" id="KW-1185">Reference proteome</keyword>
<proteinExistence type="predicted"/>
<feature type="compositionally biased region" description="Gly residues" evidence="1">
    <location>
        <begin position="33"/>
        <end position="43"/>
    </location>
</feature>
<organism evidence="2 3">
    <name type="scientific">Variovorax defluvii</name>
    <dbReference type="NCBI Taxonomy" id="913761"/>
    <lineage>
        <taxon>Bacteria</taxon>
        <taxon>Pseudomonadati</taxon>
        <taxon>Pseudomonadota</taxon>
        <taxon>Betaproteobacteria</taxon>
        <taxon>Burkholderiales</taxon>
        <taxon>Comamonadaceae</taxon>
        <taxon>Variovorax</taxon>
    </lineage>
</organism>
<accession>A0ABP8I8J9</accession>
<dbReference type="EMBL" id="BAABGJ010000077">
    <property type="protein sequence ID" value="GAA4353480.1"/>
    <property type="molecule type" value="Genomic_DNA"/>
</dbReference>
<evidence type="ECO:0000256" key="1">
    <source>
        <dbReference type="SAM" id="MobiDB-lite"/>
    </source>
</evidence>
<evidence type="ECO:0000313" key="3">
    <source>
        <dbReference type="Proteomes" id="UP001500975"/>
    </source>
</evidence>
<gene>
    <name evidence="2" type="ORF">GCM10023165_43740</name>
</gene>
<protein>
    <submittedName>
        <fullName evidence="2">Uncharacterized protein</fullName>
    </submittedName>
</protein>
<dbReference type="Proteomes" id="UP001500975">
    <property type="component" value="Unassembled WGS sequence"/>
</dbReference>
<feature type="region of interest" description="Disordered" evidence="1">
    <location>
        <begin position="1"/>
        <end position="43"/>
    </location>
</feature>
<evidence type="ECO:0000313" key="2">
    <source>
        <dbReference type="EMBL" id="GAA4353480.1"/>
    </source>
</evidence>
<reference evidence="3" key="1">
    <citation type="journal article" date="2019" name="Int. J. Syst. Evol. Microbiol.">
        <title>The Global Catalogue of Microorganisms (GCM) 10K type strain sequencing project: providing services to taxonomists for standard genome sequencing and annotation.</title>
        <authorList>
            <consortium name="The Broad Institute Genomics Platform"/>
            <consortium name="The Broad Institute Genome Sequencing Center for Infectious Disease"/>
            <person name="Wu L."/>
            <person name="Ma J."/>
        </authorList>
    </citation>
    <scope>NUCLEOTIDE SEQUENCE [LARGE SCALE GENOMIC DNA]</scope>
    <source>
        <strain evidence="3">JCM 17804</strain>
    </source>
</reference>